<sequence length="161" mass="18069">MTRETKYLFLAISINLVVAFLTFYVFVGFSLSEVIDFVADFFINLSVGIGAFYVTGYYIGNLLSQSKRIRIIHGIFSAFFILLIGTVAGSTVGFIQEGLPASNTNFDYSFSENITDYYFKPLFWIFFFGFIPTLILGIVVGLSLEGKSGSQKVIHLRNNEE</sequence>
<keyword evidence="1" id="KW-0812">Transmembrane</keyword>
<keyword evidence="3" id="KW-1185">Reference proteome</keyword>
<organism evidence="2 3">
    <name type="scientific">Sphingobacterium phlebotomi</name>
    <dbReference type="NCBI Taxonomy" id="2605433"/>
    <lineage>
        <taxon>Bacteria</taxon>
        <taxon>Pseudomonadati</taxon>
        <taxon>Bacteroidota</taxon>
        <taxon>Sphingobacteriia</taxon>
        <taxon>Sphingobacteriales</taxon>
        <taxon>Sphingobacteriaceae</taxon>
        <taxon>Sphingobacterium</taxon>
    </lineage>
</organism>
<reference evidence="2 3" key="1">
    <citation type="submission" date="2019-08" db="EMBL/GenBank/DDBJ databases">
        <title>Phlebobacter frassis gen. nov. sp. nov., a new member of family Sphingobacteriaceae isolated from sand fly rearing media.</title>
        <authorList>
            <person name="Kakumanu M.L."/>
            <person name="Marayati B.F."/>
            <person name="Wada-Katsumata A."/>
            <person name="Wasserberg G."/>
            <person name="Schal C."/>
            <person name="Apperson C.S."/>
            <person name="Ponnusamy L."/>
        </authorList>
    </citation>
    <scope>NUCLEOTIDE SEQUENCE [LARGE SCALE GENOMIC DNA]</scope>
    <source>
        <strain evidence="2 3">SSI9</strain>
    </source>
</reference>
<dbReference type="RefSeq" id="WP_148921346.1">
    <property type="nucleotide sequence ID" value="NZ_VTAV01000033.1"/>
</dbReference>
<protein>
    <submittedName>
        <fullName evidence="2">Uncharacterized protein</fullName>
    </submittedName>
</protein>
<comment type="caution">
    <text evidence="2">The sequence shown here is derived from an EMBL/GenBank/DDBJ whole genome shotgun (WGS) entry which is preliminary data.</text>
</comment>
<dbReference type="AlphaFoldDB" id="A0A5D4GRY2"/>
<dbReference type="Proteomes" id="UP000322362">
    <property type="component" value="Unassembled WGS sequence"/>
</dbReference>
<keyword evidence="1" id="KW-0472">Membrane</keyword>
<dbReference type="EMBL" id="VTAV01000033">
    <property type="protein sequence ID" value="TYR30802.1"/>
    <property type="molecule type" value="Genomic_DNA"/>
</dbReference>
<feature type="transmembrane region" description="Helical" evidence="1">
    <location>
        <begin position="71"/>
        <end position="95"/>
    </location>
</feature>
<feature type="transmembrane region" description="Helical" evidence="1">
    <location>
        <begin position="122"/>
        <end position="144"/>
    </location>
</feature>
<gene>
    <name evidence="2" type="ORF">FXV77_21725</name>
</gene>
<evidence type="ECO:0000313" key="2">
    <source>
        <dbReference type="EMBL" id="TYR30802.1"/>
    </source>
</evidence>
<evidence type="ECO:0000256" key="1">
    <source>
        <dbReference type="SAM" id="Phobius"/>
    </source>
</evidence>
<evidence type="ECO:0000313" key="3">
    <source>
        <dbReference type="Proteomes" id="UP000322362"/>
    </source>
</evidence>
<feature type="transmembrane region" description="Helical" evidence="1">
    <location>
        <begin position="41"/>
        <end position="59"/>
    </location>
</feature>
<accession>A0A5D4GRY2</accession>
<keyword evidence="1" id="KW-1133">Transmembrane helix</keyword>
<feature type="transmembrane region" description="Helical" evidence="1">
    <location>
        <begin position="7"/>
        <end position="29"/>
    </location>
</feature>
<name>A0A5D4GRY2_9SPHI</name>
<proteinExistence type="predicted"/>